<feature type="region of interest" description="Disordered" evidence="1">
    <location>
        <begin position="201"/>
        <end position="225"/>
    </location>
</feature>
<reference evidence="3" key="1">
    <citation type="submission" date="2010-08" db="EMBL/GenBank/DDBJ databases">
        <authorList>
            <consortium name="Caenorhabditis japonica Sequencing Consortium"/>
            <person name="Wilson R.K."/>
        </authorList>
    </citation>
    <scope>NUCLEOTIDE SEQUENCE [LARGE SCALE GENOMIC DNA]</scope>
    <source>
        <strain evidence="3">DF5081</strain>
    </source>
</reference>
<organism evidence="2 3">
    <name type="scientific">Caenorhabditis japonica</name>
    <dbReference type="NCBI Taxonomy" id="281687"/>
    <lineage>
        <taxon>Eukaryota</taxon>
        <taxon>Metazoa</taxon>
        <taxon>Ecdysozoa</taxon>
        <taxon>Nematoda</taxon>
        <taxon>Chromadorea</taxon>
        <taxon>Rhabditida</taxon>
        <taxon>Rhabditina</taxon>
        <taxon>Rhabditomorpha</taxon>
        <taxon>Rhabditoidea</taxon>
        <taxon>Rhabditidae</taxon>
        <taxon>Peloderinae</taxon>
        <taxon>Caenorhabditis</taxon>
    </lineage>
</organism>
<evidence type="ECO:0000256" key="1">
    <source>
        <dbReference type="SAM" id="MobiDB-lite"/>
    </source>
</evidence>
<accession>A0A8R1I8Q9</accession>
<evidence type="ECO:0000313" key="2">
    <source>
        <dbReference type="EnsemblMetazoa" id="CJA30826.1"/>
    </source>
</evidence>
<proteinExistence type="predicted"/>
<evidence type="ECO:0000313" key="3">
    <source>
        <dbReference type="Proteomes" id="UP000005237"/>
    </source>
</evidence>
<sequence>MEQEYARKEKAKSFDRSMLKVLMVEFMRDTNIPFIMIDNTKLRTILHFLRPDIALPCCAELLQLNVTEMATFQLWERSIKIAKGWSASDRADAVAAVNHERIKMVQKDAHIYDEQMSARAGASTLNSPSIFPSTSTIKNVKDVMKNRKQPEPQPPILEKGVKEEPFSEDYEEFAERKPTGEELLIGAQNSGHLINKVKEEEIEPPSKVPRHDNEGTTAEQNTEVSPESLAAIPTTMTGLSTYPCLVCLERVESYKVRSVTINDGFFMIYLGLKEGYYTMDTAKEAARKLEGKKDYTKVLLLLKNGSTCNESCREIALAPGVSEKERATKSSFDVCDFPIHPNTRTKTRLIHANRGSAVNSPLIDRCIYY</sequence>
<feature type="compositionally biased region" description="Polar residues" evidence="1">
    <location>
        <begin position="215"/>
        <end position="225"/>
    </location>
</feature>
<dbReference type="AlphaFoldDB" id="A0A8R1I8Q9"/>
<dbReference type="Proteomes" id="UP000005237">
    <property type="component" value="Unassembled WGS sequence"/>
</dbReference>
<dbReference type="EnsemblMetazoa" id="CJA30826.1">
    <property type="protein sequence ID" value="CJA30826.1"/>
    <property type="gene ID" value="WBGene00206673"/>
</dbReference>
<reference evidence="2" key="2">
    <citation type="submission" date="2022-06" db="UniProtKB">
        <authorList>
            <consortium name="EnsemblMetazoa"/>
        </authorList>
    </citation>
    <scope>IDENTIFICATION</scope>
    <source>
        <strain evidence="2">DF5081</strain>
    </source>
</reference>
<protein>
    <submittedName>
        <fullName evidence="2">Uncharacterized protein</fullName>
    </submittedName>
</protein>
<name>A0A8R1I8Q9_CAEJA</name>
<keyword evidence="3" id="KW-1185">Reference proteome</keyword>